<feature type="transmembrane region" description="Helical" evidence="1">
    <location>
        <begin position="46"/>
        <end position="67"/>
    </location>
</feature>
<reference evidence="3" key="1">
    <citation type="journal article" date="2019" name="Int. J. Syst. Evol. Microbiol.">
        <title>The Global Catalogue of Microorganisms (GCM) 10K type strain sequencing project: providing services to taxonomists for standard genome sequencing and annotation.</title>
        <authorList>
            <consortium name="The Broad Institute Genomics Platform"/>
            <consortium name="The Broad Institute Genome Sequencing Center for Infectious Disease"/>
            <person name="Wu L."/>
            <person name="Ma J."/>
        </authorList>
    </citation>
    <scope>NUCLEOTIDE SEQUENCE [LARGE SCALE GENOMIC DNA]</scope>
    <source>
        <strain evidence="3">CGMCC 1.16060</strain>
    </source>
</reference>
<accession>A0ABQ1TQU1</accession>
<proteinExistence type="predicted"/>
<feature type="transmembrane region" description="Helical" evidence="1">
    <location>
        <begin position="20"/>
        <end position="40"/>
    </location>
</feature>
<keyword evidence="1" id="KW-1133">Transmembrane helix</keyword>
<keyword evidence="3" id="KW-1185">Reference proteome</keyword>
<organism evidence="2 3">
    <name type="scientific">Flavobacterium limi</name>
    <dbReference type="NCBI Taxonomy" id="2045105"/>
    <lineage>
        <taxon>Bacteria</taxon>
        <taxon>Pseudomonadati</taxon>
        <taxon>Bacteroidota</taxon>
        <taxon>Flavobacteriia</taxon>
        <taxon>Flavobacteriales</taxon>
        <taxon>Flavobacteriaceae</taxon>
        <taxon>Flavobacterium</taxon>
    </lineage>
</organism>
<dbReference type="RefSeq" id="WP_163391603.1">
    <property type="nucleotide sequence ID" value="NZ_BMKP01000001.1"/>
</dbReference>
<keyword evidence="1" id="KW-0812">Transmembrane</keyword>
<protein>
    <recommendedName>
        <fullName evidence="4">PH domain-containing protein</fullName>
    </recommendedName>
</protein>
<evidence type="ECO:0008006" key="4">
    <source>
        <dbReference type="Google" id="ProtNLM"/>
    </source>
</evidence>
<keyword evidence="1" id="KW-0472">Membrane</keyword>
<comment type="caution">
    <text evidence="2">The sequence shown here is derived from an EMBL/GenBank/DDBJ whole genome shotgun (WGS) entry which is preliminary data.</text>
</comment>
<evidence type="ECO:0000256" key="1">
    <source>
        <dbReference type="SAM" id="Phobius"/>
    </source>
</evidence>
<dbReference type="Proteomes" id="UP000655016">
    <property type="component" value="Unassembled WGS sequence"/>
</dbReference>
<sequence length="155" mass="17473">MEALQKFTKNGNQYVMKRQYGFGLIVVFGMAAFAFAGVLIKNTAMIWIFGILTVLCLISVFINHVVIDMGQREILIKNALIIPPVRIPLSDFVNFEVVRTTQYFVTINVSLNLYYMKNGKEQCSGIAQGFTARSMQNLLNEIQEITNADEHSGKI</sequence>
<gene>
    <name evidence="2" type="ORF">GCM10011518_08780</name>
</gene>
<dbReference type="EMBL" id="BMKP01000001">
    <property type="protein sequence ID" value="GGF01597.1"/>
    <property type="molecule type" value="Genomic_DNA"/>
</dbReference>
<evidence type="ECO:0000313" key="3">
    <source>
        <dbReference type="Proteomes" id="UP000655016"/>
    </source>
</evidence>
<name>A0ABQ1TQU1_9FLAO</name>
<evidence type="ECO:0000313" key="2">
    <source>
        <dbReference type="EMBL" id="GGF01597.1"/>
    </source>
</evidence>